<dbReference type="PANTHER" id="PTHR39175">
    <property type="entry name" value="FAMILY PROTEIN, PUTATIVE (AFU_ORTHOLOGUE AFUA_3G15060)-RELATED"/>
    <property type="match status" value="1"/>
</dbReference>
<evidence type="ECO:0000313" key="3">
    <source>
        <dbReference type="Proteomes" id="UP000542776"/>
    </source>
</evidence>
<evidence type="ECO:0000259" key="1">
    <source>
        <dbReference type="PROSITE" id="PS51819"/>
    </source>
</evidence>
<organism evidence="2 3">
    <name type="scientific">Aureimonas pseudogalii</name>
    <dbReference type="NCBI Taxonomy" id="1744844"/>
    <lineage>
        <taxon>Bacteria</taxon>
        <taxon>Pseudomonadati</taxon>
        <taxon>Pseudomonadota</taxon>
        <taxon>Alphaproteobacteria</taxon>
        <taxon>Hyphomicrobiales</taxon>
        <taxon>Aurantimonadaceae</taxon>
        <taxon>Aureimonas</taxon>
    </lineage>
</organism>
<evidence type="ECO:0000313" key="2">
    <source>
        <dbReference type="EMBL" id="MBB3996481.1"/>
    </source>
</evidence>
<name>A0A7W6H201_9HYPH</name>
<sequence length="146" mass="15686">MTKTCAGVVAARRIARATLREVWTMAVLALDHLQLAIPPGGETLARTFYGDLLGLAEIAKPESLAGRGGCWFVLGAVQFRLGVENEFRPARKAHPAFEVGDLAKMGARLTRAGAPIEEAVALAGWSRLYTADPFGNRIELIQRVSG</sequence>
<dbReference type="InterPro" id="IPR029068">
    <property type="entry name" value="Glyas_Bleomycin-R_OHBP_Dase"/>
</dbReference>
<keyword evidence="2" id="KW-0456">Lyase</keyword>
<dbReference type="InterPro" id="IPR037523">
    <property type="entry name" value="VOC_core"/>
</dbReference>
<dbReference type="PROSITE" id="PS51819">
    <property type="entry name" value="VOC"/>
    <property type="match status" value="1"/>
</dbReference>
<feature type="domain" description="VOC" evidence="1">
    <location>
        <begin position="29"/>
        <end position="143"/>
    </location>
</feature>
<keyword evidence="3" id="KW-1185">Reference proteome</keyword>
<proteinExistence type="predicted"/>
<comment type="caution">
    <text evidence="2">The sequence shown here is derived from an EMBL/GenBank/DDBJ whole genome shotgun (WGS) entry which is preliminary data.</text>
</comment>
<dbReference type="AlphaFoldDB" id="A0A7W6H201"/>
<keyword evidence="2" id="KW-0560">Oxidoreductase</keyword>
<dbReference type="Pfam" id="PF00903">
    <property type="entry name" value="Glyoxalase"/>
    <property type="match status" value="1"/>
</dbReference>
<gene>
    <name evidence="2" type="ORF">GGR04_000302</name>
</gene>
<reference evidence="2 3" key="1">
    <citation type="submission" date="2020-08" db="EMBL/GenBank/DDBJ databases">
        <title>Genomic Encyclopedia of Type Strains, Phase IV (KMG-IV): sequencing the most valuable type-strain genomes for metagenomic binning, comparative biology and taxonomic classification.</title>
        <authorList>
            <person name="Goeker M."/>
        </authorList>
    </citation>
    <scope>NUCLEOTIDE SEQUENCE [LARGE SCALE GENOMIC DNA]</scope>
    <source>
        <strain evidence="2 3">DSM 102238</strain>
    </source>
</reference>
<dbReference type="EMBL" id="JACIEK010000001">
    <property type="protein sequence ID" value="MBB3996481.1"/>
    <property type="molecule type" value="Genomic_DNA"/>
</dbReference>
<dbReference type="PANTHER" id="PTHR39175:SF1">
    <property type="entry name" value="FAMILY PROTEIN, PUTATIVE (AFU_ORTHOLOGUE AFUA_3G15060)-RELATED"/>
    <property type="match status" value="1"/>
</dbReference>
<keyword evidence="2" id="KW-0223">Dioxygenase</keyword>
<protein>
    <submittedName>
        <fullName evidence="2">Catechol 2,3-dioxygenase-like lactoylglutathione lyase family enzyme</fullName>
    </submittedName>
</protein>
<dbReference type="SUPFAM" id="SSF54593">
    <property type="entry name" value="Glyoxalase/Bleomycin resistance protein/Dihydroxybiphenyl dioxygenase"/>
    <property type="match status" value="1"/>
</dbReference>
<dbReference type="Proteomes" id="UP000542776">
    <property type="component" value="Unassembled WGS sequence"/>
</dbReference>
<dbReference type="InterPro" id="IPR004360">
    <property type="entry name" value="Glyas_Fos-R_dOase_dom"/>
</dbReference>
<dbReference type="GO" id="GO:0016829">
    <property type="term" value="F:lyase activity"/>
    <property type="evidence" value="ECO:0007669"/>
    <property type="project" value="UniProtKB-KW"/>
</dbReference>
<dbReference type="GO" id="GO:0051213">
    <property type="term" value="F:dioxygenase activity"/>
    <property type="evidence" value="ECO:0007669"/>
    <property type="project" value="UniProtKB-KW"/>
</dbReference>
<accession>A0A7W6H201</accession>
<dbReference type="Gene3D" id="3.10.180.10">
    <property type="entry name" value="2,3-Dihydroxybiphenyl 1,2-Dioxygenase, domain 1"/>
    <property type="match status" value="1"/>
</dbReference>